<feature type="domain" description="HTH lysR-type" evidence="5">
    <location>
        <begin position="1"/>
        <end position="58"/>
    </location>
</feature>
<proteinExistence type="inferred from homology"/>
<dbReference type="SUPFAM" id="SSF53850">
    <property type="entry name" value="Periplasmic binding protein-like II"/>
    <property type="match status" value="1"/>
</dbReference>
<keyword evidence="3" id="KW-0238">DNA-binding</keyword>
<comment type="similarity">
    <text evidence="1">Belongs to the LysR transcriptional regulatory family.</text>
</comment>
<comment type="caution">
    <text evidence="6">The sequence shown here is derived from an EMBL/GenBank/DDBJ whole genome shotgun (WGS) entry which is preliminary data.</text>
</comment>
<dbReference type="Gene3D" id="3.40.190.290">
    <property type="match status" value="1"/>
</dbReference>
<dbReference type="CDD" id="cd05466">
    <property type="entry name" value="PBP2_LTTR_substrate"/>
    <property type="match status" value="1"/>
</dbReference>
<dbReference type="SUPFAM" id="SSF46785">
    <property type="entry name" value="Winged helix' DNA-binding domain"/>
    <property type="match status" value="1"/>
</dbReference>
<dbReference type="InterPro" id="IPR000847">
    <property type="entry name" value="LysR_HTH_N"/>
</dbReference>
<dbReference type="PANTHER" id="PTHR30419:SF8">
    <property type="entry name" value="NITROGEN ASSIMILATION TRANSCRIPTIONAL ACTIVATOR-RELATED"/>
    <property type="match status" value="1"/>
</dbReference>
<organism evidence="6 7">
    <name type="scientific">Agaribacter flavus</name>
    <dbReference type="NCBI Taxonomy" id="1902781"/>
    <lineage>
        <taxon>Bacteria</taxon>
        <taxon>Pseudomonadati</taxon>
        <taxon>Pseudomonadota</taxon>
        <taxon>Gammaproteobacteria</taxon>
        <taxon>Alteromonadales</taxon>
        <taxon>Alteromonadaceae</taxon>
        <taxon>Agaribacter</taxon>
    </lineage>
</organism>
<keyword evidence="4" id="KW-0804">Transcription</keyword>
<protein>
    <submittedName>
        <fullName evidence="6">LysR family transcriptional regulator</fullName>
    </submittedName>
</protein>
<dbReference type="Pfam" id="PF03466">
    <property type="entry name" value="LysR_substrate"/>
    <property type="match status" value="1"/>
</dbReference>
<dbReference type="InterPro" id="IPR036388">
    <property type="entry name" value="WH-like_DNA-bd_sf"/>
</dbReference>
<reference evidence="7" key="1">
    <citation type="journal article" date="2019" name="Int. J. Syst. Evol. Microbiol.">
        <title>The Global Catalogue of Microorganisms (GCM) 10K type strain sequencing project: providing services to taxonomists for standard genome sequencing and annotation.</title>
        <authorList>
            <consortium name="The Broad Institute Genomics Platform"/>
            <consortium name="The Broad Institute Genome Sequencing Center for Infectious Disease"/>
            <person name="Wu L."/>
            <person name="Ma J."/>
        </authorList>
    </citation>
    <scope>NUCLEOTIDE SEQUENCE [LARGE SCALE GENOMIC DNA]</scope>
    <source>
        <strain evidence="7">KCTC 52473</strain>
    </source>
</reference>
<evidence type="ECO:0000256" key="3">
    <source>
        <dbReference type="ARBA" id="ARBA00023125"/>
    </source>
</evidence>
<dbReference type="PANTHER" id="PTHR30419">
    <property type="entry name" value="HTH-TYPE TRANSCRIPTIONAL REGULATOR YBHD"/>
    <property type="match status" value="1"/>
</dbReference>
<evidence type="ECO:0000313" key="7">
    <source>
        <dbReference type="Proteomes" id="UP001595478"/>
    </source>
</evidence>
<dbReference type="Proteomes" id="UP001595478">
    <property type="component" value="Unassembled WGS sequence"/>
</dbReference>
<dbReference type="EMBL" id="JBHRSW010000023">
    <property type="protein sequence ID" value="MFC3122488.1"/>
    <property type="molecule type" value="Genomic_DNA"/>
</dbReference>
<dbReference type="RefSeq" id="WP_376920621.1">
    <property type="nucleotide sequence ID" value="NZ_JBHRSW010000023.1"/>
</dbReference>
<evidence type="ECO:0000313" key="6">
    <source>
        <dbReference type="EMBL" id="MFC3122488.1"/>
    </source>
</evidence>
<dbReference type="Pfam" id="PF00126">
    <property type="entry name" value="HTH_1"/>
    <property type="match status" value="1"/>
</dbReference>
<dbReference type="PROSITE" id="PS50931">
    <property type="entry name" value="HTH_LYSR"/>
    <property type="match status" value="1"/>
</dbReference>
<evidence type="ECO:0000256" key="1">
    <source>
        <dbReference type="ARBA" id="ARBA00009437"/>
    </source>
</evidence>
<dbReference type="InterPro" id="IPR036390">
    <property type="entry name" value="WH_DNA-bd_sf"/>
</dbReference>
<name>A0ABV7FS33_9ALTE</name>
<keyword evidence="2" id="KW-0805">Transcription regulation</keyword>
<dbReference type="Gene3D" id="1.10.10.10">
    <property type="entry name" value="Winged helix-like DNA-binding domain superfamily/Winged helix DNA-binding domain"/>
    <property type="match status" value="1"/>
</dbReference>
<accession>A0ABV7FS33</accession>
<sequence length="303" mass="34484">MDLRQLKYFKTVVEQGGVHKASERLHISQPAITTSIKKLESYLKTSLFEKQGRNLKATADGMKLYQHACKLLAHSQNIIGDMRANTADINETITIFSPPIIAQSFIQDSLNYIIQCYPRTQIKLVIEAGINIHCALLNGEVDIGFSAHHPTTDRLDTVRFYKENLRIIMNSSHELVRENNLSWEKLLAYDFITLPSQYILKSKLNKVAEYYNLPLKVRMETNSLTNILKTISHSELIAILPESVCHKCESVQSMRLPNSKKLSHVYQETIELYALTNSQSTIKPQVKALIEYLVEHGNVGLKT</sequence>
<keyword evidence="7" id="KW-1185">Reference proteome</keyword>
<evidence type="ECO:0000259" key="5">
    <source>
        <dbReference type="PROSITE" id="PS50931"/>
    </source>
</evidence>
<dbReference type="InterPro" id="IPR050950">
    <property type="entry name" value="HTH-type_LysR_regulators"/>
</dbReference>
<evidence type="ECO:0000256" key="2">
    <source>
        <dbReference type="ARBA" id="ARBA00023015"/>
    </source>
</evidence>
<gene>
    <name evidence="6" type="ORF">ACFOHL_12735</name>
</gene>
<dbReference type="InterPro" id="IPR005119">
    <property type="entry name" value="LysR_subst-bd"/>
</dbReference>
<dbReference type="PRINTS" id="PR00039">
    <property type="entry name" value="HTHLYSR"/>
</dbReference>
<evidence type="ECO:0000256" key="4">
    <source>
        <dbReference type="ARBA" id="ARBA00023163"/>
    </source>
</evidence>